<proteinExistence type="inferred from homology"/>
<comment type="caution">
    <text evidence="13">The sequence shown here is derived from an EMBL/GenBank/DDBJ whole genome shotgun (WGS) entry which is preliminary data.</text>
</comment>
<keyword evidence="5 11" id="KW-0408">Iron</keyword>
<accession>A0ABV6TC93</accession>
<comment type="PTM">
    <text evidence="11">The Fe-S cluster can be nitrosylated by nitric oxide (NO).</text>
</comment>
<evidence type="ECO:0000256" key="11">
    <source>
        <dbReference type="HAMAP-Rule" id="MF_01479"/>
    </source>
</evidence>
<evidence type="ECO:0000256" key="1">
    <source>
        <dbReference type="ARBA" id="ARBA00004496"/>
    </source>
</evidence>
<evidence type="ECO:0000256" key="6">
    <source>
        <dbReference type="ARBA" id="ARBA00023014"/>
    </source>
</evidence>
<keyword evidence="9 11" id="KW-1015">Disulfide bond</keyword>
<name>A0ABV6TC93_9ACTN</name>
<keyword evidence="4 11" id="KW-0479">Metal-binding</keyword>
<dbReference type="InterPro" id="IPR003482">
    <property type="entry name" value="Whib"/>
</dbReference>
<feature type="binding site" evidence="11">
    <location>
        <position position="52"/>
    </location>
    <ligand>
        <name>[4Fe-4S] cluster</name>
        <dbReference type="ChEBI" id="CHEBI:49883"/>
    </ligand>
</feature>
<evidence type="ECO:0000256" key="5">
    <source>
        <dbReference type="ARBA" id="ARBA00023004"/>
    </source>
</evidence>
<evidence type="ECO:0000313" key="14">
    <source>
        <dbReference type="Proteomes" id="UP001589887"/>
    </source>
</evidence>
<dbReference type="PROSITE" id="PS51674">
    <property type="entry name" value="4FE4S_WBL"/>
    <property type="match status" value="1"/>
</dbReference>
<evidence type="ECO:0000313" key="13">
    <source>
        <dbReference type="EMBL" id="MFC0843038.1"/>
    </source>
</evidence>
<dbReference type="EMBL" id="JBHMQV010000001">
    <property type="protein sequence ID" value="MFC0843038.1"/>
    <property type="molecule type" value="Genomic_DNA"/>
</dbReference>
<reference evidence="13 14" key="1">
    <citation type="submission" date="2024-09" db="EMBL/GenBank/DDBJ databases">
        <authorList>
            <person name="Sun Q."/>
            <person name="Mori K."/>
        </authorList>
    </citation>
    <scope>NUCLEOTIDE SEQUENCE [LARGE SCALE GENOMIC DNA]</scope>
    <source>
        <strain evidence="13 14">JCM 4557</strain>
    </source>
</reference>
<comment type="function">
    <text evidence="11">Acts as a transcriptional regulator. Probably redox-responsive. The apo- but not holo-form probably binds DNA.</text>
</comment>
<evidence type="ECO:0000259" key="12">
    <source>
        <dbReference type="PROSITE" id="PS51674"/>
    </source>
</evidence>
<evidence type="ECO:0000256" key="2">
    <source>
        <dbReference type="ARBA" id="ARBA00006597"/>
    </source>
</evidence>
<dbReference type="InterPro" id="IPR034768">
    <property type="entry name" value="4FE4S_WBL"/>
</dbReference>
<keyword evidence="7 11" id="KW-0805">Transcription regulation</keyword>
<keyword evidence="8 11" id="KW-0238">DNA-binding</keyword>
<comment type="similarity">
    <text evidence="2 11">Belongs to the WhiB family.</text>
</comment>
<keyword evidence="3 11" id="KW-0004">4Fe-4S</keyword>
<comment type="subcellular location">
    <subcellularLocation>
        <location evidence="1 11">Cytoplasm</location>
    </subcellularLocation>
</comment>
<dbReference type="Proteomes" id="UP001589887">
    <property type="component" value="Unassembled WGS sequence"/>
</dbReference>
<feature type="binding site" evidence="11">
    <location>
        <position position="46"/>
    </location>
    <ligand>
        <name>[4Fe-4S] cluster</name>
        <dbReference type="ChEBI" id="CHEBI:49883"/>
    </ligand>
</feature>
<dbReference type="PANTHER" id="PTHR38839">
    <property type="entry name" value="TRANSCRIPTIONAL REGULATOR WHID-RELATED"/>
    <property type="match status" value="1"/>
</dbReference>
<sequence length="87" mass="9835">MEWLNDQEWMREAACVGVDPELFFPVGHTGPAVEDRAAAQRICRSCPVAQQCLSYASASGQVTGVWGGLTEEERARMRRRGRRRARR</sequence>
<dbReference type="HAMAP" id="MF_01479">
    <property type="entry name" value="WhiB"/>
    <property type="match status" value="1"/>
</dbReference>
<keyword evidence="6 11" id="KW-0411">Iron-sulfur</keyword>
<dbReference type="Pfam" id="PF02467">
    <property type="entry name" value="Whib"/>
    <property type="match status" value="1"/>
</dbReference>
<evidence type="ECO:0000256" key="7">
    <source>
        <dbReference type="ARBA" id="ARBA00023015"/>
    </source>
</evidence>
<feature type="domain" description="4Fe-4S Wbl-type" evidence="12">
    <location>
        <begin position="14"/>
        <end position="76"/>
    </location>
</feature>
<comment type="cofactor">
    <cofactor evidence="11">
        <name>[4Fe-4S] cluster</name>
        <dbReference type="ChEBI" id="CHEBI:49883"/>
    </cofactor>
    <text evidence="11">Binds 1 [4Fe-4S] cluster per subunit. Following nitrosylation of the [4Fe-4S] cluster binds 1 [4Fe-8(NO)] cluster per subunit.</text>
</comment>
<organism evidence="13 14">
    <name type="scientific">Streptomyces noboritoensis</name>
    <dbReference type="NCBI Taxonomy" id="67337"/>
    <lineage>
        <taxon>Bacteria</taxon>
        <taxon>Bacillati</taxon>
        <taxon>Actinomycetota</taxon>
        <taxon>Actinomycetes</taxon>
        <taxon>Kitasatosporales</taxon>
        <taxon>Streptomycetaceae</taxon>
        <taxon>Streptomyces</taxon>
    </lineage>
</organism>
<evidence type="ECO:0000256" key="3">
    <source>
        <dbReference type="ARBA" id="ARBA00022485"/>
    </source>
</evidence>
<dbReference type="RefSeq" id="WP_394316825.1">
    <property type="nucleotide sequence ID" value="NZ_JBHMQV010000001.1"/>
</dbReference>
<keyword evidence="10 11" id="KW-0804">Transcription</keyword>
<comment type="PTM">
    <text evidence="11">Upon Fe-S cluster removal intramolecular disulfide bonds are formed.</text>
</comment>
<feature type="binding site" evidence="11">
    <location>
        <position position="43"/>
    </location>
    <ligand>
        <name>[4Fe-4S] cluster</name>
        <dbReference type="ChEBI" id="CHEBI:49883"/>
    </ligand>
</feature>
<gene>
    <name evidence="11" type="primary">whiB</name>
    <name evidence="13" type="ORF">ACFH04_04670</name>
</gene>
<evidence type="ECO:0000256" key="10">
    <source>
        <dbReference type="ARBA" id="ARBA00023163"/>
    </source>
</evidence>
<evidence type="ECO:0000256" key="8">
    <source>
        <dbReference type="ARBA" id="ARBA00023125"/>
    </source>
</evidence>
<keyword evidence="14" id="KW-1185">Reference proteome</keyword>
<evidence type="ECO:0000256" key="9">
    <source>
        <dbReference type="ARBA" id="ARBA00023157"/>
    </source>
</evidence>
<evidence type="ECO:0000256" key="4">
    <source>
        <dbReference type="ARBA" id="ARBA00022723"/>
    </source>
</evidence>
<keyword evidence="11" id="KW-0963">Cytoplasm</keyword>
<feature type="binding site" evidence="11">
    <location>
        <position position="15"/>
    </location>
    <ligand>
        <name>[4Fe-4S] cluster</name>
        <dbReference type="ChEBI" id="CHEBI:49883"/>
    </ligand>
</feature>
<protein>
    <recommendedName>
        <fullName evidence="11">Transcriptional regulator WhiB</fullName>
    </recommendedName>
</protein>